<dbReference type="RefSeq" id="WP_204919017.1">
    <property type="nucleotide sequence ID" value="NZ_BAAAQP010000003.1"/>
</dbReference>
<dbReference type="PANTHER" id="PTHR42779:SF1">
    <property type="entry name" value="PROTEIN YNJB"/>
    <property type="match status" value="1"/>
</dbReference>
<evidence type="ECO:0000313" key="4">
    <source>
        <dbReference type="Proteomes" id="UP000704762"/>
    </source>
</evidence>
<dbReference type="SUPFAM" id="SSF53850">
    <property type="entry name" value="Periplasmic binding protein-like II"/>
    <property type="match status" value="1"/>
</dbReference>
<dbReference type="PROSITE" id="PS51257">
    <property type="entry name" value="PROKAR_LIPOPROTEIN"/>
    <property type="match status" value="1"/>
</dbReference>
<protein>
    <submittedName>
        <fullName evidence="3">Spermidine/putrescine transport system substrate-binding protein</fullName>
    </submittedName>
</protein>
<evidence type="ECO:0000256" key="2">
    <source>
        <dbReference type="SAM" id="SignalP"/>
    </source>
</evidence>
<keyword evidence="4" id="KW-1185">Reference proteome</keyword>
<accession>A0ABS2RLQ3</accession>
<evidence type="ECO:0000313" key="3">
    <source>
        <dbReference type="EMBL" id="MBM7799946.1"/>
    </source>
</evidence>
<dbReference type="Proteomes" id="UP000704762">
    <property type="component" value="Unassembled WGS sequence"/>
</dbReference>
<dbReference type="InterPro" id="IPR006059">
    <property type="entry name" value="SBP"/>
</dbReference>
<keyword evidence="2" id="KW-0732">Signal</keyword>
<feature type="region of interest" description="Disordered" evidence="1">
    <location>
        <begin position="355"/>
        <end position="384"/>
    </location>
</feature>
<sequence>MKRKRLAAVLAALTLAVGVSACQGNGPGATKDTGSDSGSAKTIKVYASGDTNIQDLWQKTLIPAYEKANPDVKVVLQFDLHGENSSQVIAKLAAATQQKKDPGIDLVEGVGKQAGQAGLLADPKPKVPNLANVDSKVVAAAGTNAIPYRGSSVLLAYNADKVTDPPKTLDELLAWIKAHPGKFAYNSPKTGGSGGAFVTTVLDKYVPADVREKMTTGYDKDLEKYWEPGWKTLAGLNPYVFQKGVYPNGNNGTIDLLSSGQIWMLPVWSDQFLSGQANGTIPKTAKIAQISNPTFTGGSTEVGVVKASSNQEPAFAMANWLLEPDQQKAIAEKIAGYPVISLDKLPAEVQEEFKDAKPDQLRPGYNSDHGNDINNLWDQKVPGH</sequence>
<organism evidence="3 4">
    <name type="scientific">Microlunatus panaciterrae</name>
    <dbReference type="NCBI Taxonomy" id="400768"/>
    <lineage>
        <taxon>Bacteria</taxon>
        <taxon>Bacillati</taxon>
        <taxon>Actinomycetota</taxon>
        <taxon>Actinomycetes</taxon>
        <taxon>Propionibacteriales</taxon>
        <taxon>Propionibacteriaceae</taxon>
        <taxon>Microlunatus</taxon>
    </lineage>
</organism>
<feature type="chain" id="PRO_5046502689" evidence="2">
    <location>
        <begin position="22"/>
        <end position="384"/>
    </location>
</feature>
<name>A0ABS2RLQ3_9ACTN</name>
<dbReference type="PANTHER" id="PTHR42779">
    <property type="entry name" value="PROTEIN YNJB"/>
    <property type="match status" value="1"/>
</dbReference>
<feature type="signal peptide" evidence="2">
    <location>
        <begin position="1"/>
        <end position="21"/>
    </location>
</feature>
<reference evidence="3 4" key="1">
    <citation type="submission" date="2021-01" db="EMBL/GenBank/DDBJ databases">
        <title>Sequencing the genomes of 1000 actinobacteria strains.</title>
        <authorList>
            <person name="Klenk H.-P."/>
        </authorList>
    </citation>
    <scope>NUCLEOTIDE SEQUENCE [LARGE SCALE GENOMIC DNA]</scope>
    <source>
        <strain evidence="3 4">DSM 18662</strain>
    </source>
</reference>
<dbReference type="EMBL" id="JAFBCF010000001">
    <property type="protein sequence ID" value="MBM7799946.1"/>
    <property type="molecule type" value="Genomic_DNA"/>
</dbReference>
<proteinExistence type="predicted"/>
<dbReference type="Gene3D" id="3.40.190.10">
    <property type="entry name" value="Periplasmic binding protein-like II"/>
    <property type="match status" value="2"/>
</dbReference>
<gene>
    <name evidence="3" type="ORF">JOE57_002867</name>
</gene>
<comment type="caution">
    <text evidence="3">The sequence shown here is derived from an EMBL/GenBank/DDBJ whole genome shotgun (WGS) entry which is preliminary data.</text>
</comment>
<dbReference type="Pfam" id="PF13416">
    <property type="entry name" value="SBP_bac_8"/>
    <property type="match status" value="1"/>
</dbReference>
<evidence type="ECO:0000256" key="1">
    <source>
        <dbReference type="SAM" id="MobiDB-lite"/>
    </source>
</evidence>